<dbReference type="FunFam" id="3.20.20.140:FF:000022">
    <property type="entry name" value="Guanine deaminase"/>
    <property type="match status" value="1"/>
</dbReference>
<dbReference type="UniPathway" id="UPA00603">
    <property type="reaction ID" value="UER00660"/>
</dbReference>
<evidence type="ECO:0000313" key="11">
    <source>
        <dbReference type="Proteomes" id="UP000184485"/>
    </source>
</evidence>
<dbReference type="InterPro" id="IPR051607">
    <property type="entry name" value="Metallo-dep_hydrolases"/>
</dbReference>
<dbReference type="NCBIfam" id="NF006679">
    <property type="entry name" value="PRK09228.1"/>
    <property type="match status" value="1"/>
</dbReference>
<accession>A0A1M5HZZ1</accession>
<dbReference type="NCBIfam" id="TIGR02967">
    <property type="entry name" value="guan_deamin"/>
    <property type="match status" value="1"/>
</dbReference>
<evidence type="ECO:0000256" key="4">
    <source>
        <dbReference type="ARBA" id="ARBA00022723"/>
    </source>
</evidence>
<dbReference type="STRING" id="1122133.SAMN02745157_3682"/>
<gene>
    <name evidence="10" type="ORF">SAMN02745157_3682</name>
</gene>
<dbReference type="Gene3D" id="3.20.20.140">
    <property type="entry name" value="Metal-dependent hydrolases"/>
    <property type="match status" value="1"/>
</dbReference>
<dbReference type="SUPFAM" id="SSF51338">
    <property type="entry name" value="Composite domain of metallo-dependent hydrolases"/>
    <property type="match status" value="1"/>
</dbReference>
<organism evidence="10 11">
    <name type="scientific">Kaistia soli DSM 19436</name>
    <dbReference type="NCBI Taxonomy" id="1122133"/>
    <lineage>
        <taxon>Bacteria</taxon>
        <taxon>Pseudomonadati</taxon>
        <taxon>Pseudomonadota</taxon>
        <taxon>Alphaproteobacteria</taxon>
        <taxon>Hyphomicrobiales</taxon>
        <taxon>Kaistiaceae</taxon>
        <taxon>Kaistia</taxon>
    </lineage>
</organism>
<dbReference type="GO" id="GO:0005829">
    <property type="term" value="C:cytosol"/>
    <property type="evidence" value="ECO:0007669"/>
    <property type="project" value="TreeGrafter"/>
</dbReference>
<evidence type="ECO:0000256" key="2">
    <source>
        <dbReference type="ARBA" id="ARBA00006745"/>
    </source>
</evidence>
<dbReference type="GO" id="GO:0008270">
    <property type="term" value="F:zinc ion binding"/>
    <property type="evidence" value="ECO:0007669"/>
    <property type="project" value="UniProtKB-UniRule"/>
</dbReference>
<dbReference type="GO" id="GO:0006147">
    <property type="term" value="P:guanine catabolic process"/>
    <property type="evidence" value="ECO:0007669"/>
    <property type="project" value="UniProtKB-UniRule"/>
</dbReference>
<reference evidence="10 11" key="1">
    <citation type="submission" date="2016-11" db="EMBL/GenBank/DDBJ databases">
        <authorList>
            <person name="Jaros S."/>
            <person name="Januszkiewicz K."/>
            <person name="Wedrychowicz H."/>
        </authorList>
    </citation>
    <scope>NUCLEOTIDE SEQUENCE [LARGE SCALE GENOMIC DNA]</scope>
    <source>
        <strain evidence="10 11">DSM 19436</strain>
    </source>
</reference>
<dbReference type="Gene3D" id="2.30.40.10">
    <property type="entry name" value="Urease, subunit C, domain 1"/>
    <property type="match status" value="1"/>
</dbReference>
<evidence type="ECO:0000256" key="8">
    <source>
        <dbReference type="RuleBase" id="RU366009"/>
    </source>
</evidence>
<dbReference type="AlphaFoldDB" id="A0A1M5HZZ1"/>
<keyword evidence="6 8" id="KW-0862">Zinc</keyword>
<evidence type="ECO:0000256" key="5">
    <source>
        <dbReference type="ARBA" id="ARBA00022801"/>
    </source>
</evidence>
<proteinExistence type="inferred from homology"/>
<dbReference type="PANTHER" id="PTHR11271:SF6">
    <property type="entry name" value="GUANINE DEAMINASE"/>
    <property type="match status" value="1"/>
</dbReference>
<protein>
    <recommendedName>
        <fullName evidence="3 7">Guanine deaminase</fullName>
        <shortName evidence="8">Guanase</shortName>
        <ecNumber evidence="3 7">3.5.4.3</ecNumber>
    </recommendedName>
    <alternativeName>
        <fullName evidence="8">Guanine aminohydrolase</fullName>
    </alternativeName>
</protein>
<dbReference type="EC" id="3.5.4.3" evidence="3 7"/>
<comment type="catalytic activity">
    <reaction evidence="8">
        <text>guanine + H2O + H(+) = xanthine + NH4(+)</text>
        <dbReference type="Rhea" id="RHEA:14665"/>
        <dbReference type="ChEBI" id="CHEBI:15377"/>
        <dbReference type="ChEBI" id="CHEBI:15378"/>
        <dbReference type="ChEBI" id="CHEBI:16235"/>
        <dbReference type="ChEBI" id="CHEBI:17712"/>
        <dbReference type="ChEBI" id="CHEBI:28938"/>
        <dbReference type="EC" id="3.5.4.3"/>
    </reaction>
</comment>
<sequence>MGLAMAARAIRGTVARFQGDPFGPAGREALVFEEDCLVLVEDGIIARVGPAETMLASLPPGTPVDHYPGAILSPGFIDAHVHYPQMQMIGAAGEELLAWLDAFTFPAEAGFSDPEHAEDVAGRFLRELLRAGTTTAAVYCTVHAHSVDAFFAESERFGTRMIAGKVLMDRNAPPDLTDTAASGTEESATLIARWHGKGRQLYAITPRFAPSCSEEQLEAAGRLWREHPGTYVQTHLCENVAETAWVAELFPERSSYLDVYDHAGLTGPRAIFGHAVHMTEADFACCHRTGSVLAHCPTSNLFLGSGLFRLFEAKRADRPVKVALGTDLGAGTSFSQLQTMNEAYKVAKLGGTTLSTAEALWLATTGAAEALHLSDRIGAIEPGREADIIVLDPAATPLLQFRTAYCRDLTETLSVLMTLGDDRAVRASYVAGVPVYDRDRAGDPFVYPT</sequence>
<dbReference type="InterPro" id="IPR014311">
    <property type="entry name" value="Guanine_deaminase"/>
</dbReference>
<dbReference type="Pfam" id="PF01979">
    <property type="entry name" value="Amidohydro_1"/>
    <property type="match status" value="1"/>
</dbReference>
<dbReference type="SUPFAM" id="SSF51556">
    <property type="entry name" value="Metallo-dependent hydrolases"/>
    <property type="match status" value="1"/>
</dbReference>
<keyword evidence="11" id="KW-1185">Reference proteome</keyword>
<comment type="similarity">
    <text evidence="2 8">Belongs to the metallo-dependent hydrolases superfamily. ATZ/TRZ family.</text>
</comment>
<evidence type="ECO:0000256" key="6">
    <source>
        <dbReference type="ARBA" id="ARBA00022833"/>
    </source>
</evidence>
<dbReference type="GO" id="GO:0008892">
    <property type="term" value="F:guanine deaminase activity"/>
    <property type="evidence" value="ECO:0007669"/>
    <property type="project" value="UniProtKB-UniRule"/>
</dbReference>
<dbReference type="Proteomes" id="UP000184485">
    <property type="component" value="Unassembled WGS sequence"/>
</dbReference>
<keyword evidence="4 8" id="KW-0479">Metal-binding</keyword>
<dbReference type="CDD" id="cd01303">
    <property type="entry name" value="GDEase"/>
    <property type="match status" value="1"/>
</dbReference>
<dbReference type="PANTHER" id="PTHR11271">
    <property type="entry name" value="GUANINE DEAMINASE"/>
    <property type="match status" value="1"/>
</dbReference>
<evidence type="ECO:0000256" key="7">
    <source>
        <dbReference type="NCBIfam" id="TIGR02967"/>
    </source>
</evidence>
<dbReference type="EMBL" id="FQUP01000004">
    <property type="protein sequence ID" value="SHG21373.1"/>
    <property type="molecule type" value="Genomic_DNA"/>
</dbReference>
<name>A0A1M5HZZ1_9HYPH</name>
<comment type="cofactor">
    <cofactor evidence="8">
        <name>Zn(2+)</name>
        <dbReference type="ChEBI" id="CHEBI:29105"/>
    </cofactor>
    <text evidence="8">Binds 1 zinc ion per subunit.</text>
</comment>
<evidence type="ECO:0000256" key="3">
    <source>
        <dbReference type="ARBA" id="ARBA00012781"/>
    </source>
</evidence>
<feature type="domain" description="Amidohydrolase-related" evidence="9">
    <location>
        <begin position="71"/>
        <end position="433"/>
    </location>
</feature>
<comment type="pathway">
    <text evidence="1 8">Purine metabolism; guanine degradation; xanthine from guanine: step 1/1.</text>
</comment>
<evidence type="ECO:0000313" key="10">
    <source>
        <dbReference type="EMBL" id="SHG21373.1"/>
    </source>
</evidence>
<dbReference type="InterPro" id="IPR011059">
    <property type="entry name" value="Metal-dep_hydrolase_composite"/>
</dbReference>
<dbReference type="InterPro" id="IPR006680">
    <property type="entry name" value="Amidohydro-rel"/>
</dbReference>
<evidence type="ECO:0000259" key="9">
    <source>
        <dbReference type="Pfam" id="PF01979"/>
    </source>
</evidence>
<keyword evidence="5 8" id="KW-0378">Hydrolase</keyword>
<evidence type="ECO:0000256" key="1">
    <source>
        <dbReference type="ARBA" id="ARBA00004984"/>
    </source>
</evidence>
<dbReference type="InterPro" id="IPR032466">
    <property type="entry name" value="Metal_Hydrolase"/>
</dbReference>
<comment type="function">
    <text evidence="8">Catalyzes the hydrolytic deamination of guanine, producing xanthine and ammonia.</text>
</comment>